<comment type="similarity">
    <text evidence="1">Belongs to the UPF0065 (bug) family.</text>
</comment>
<keyword evidence="2" id="KW-0732">Signal</keyword>
<dbReference type="InterPro" id="IPR005064">
    <property type="entry name" value="BUG"/>
</dbReference>
<feature type="signal peptide" evidence="2">
    <location>
        <begin position="1"/>
        <end position="23"/>
    </location>
</feature>
<protein>
    <submittedName>
        <fullName evidence="3">Bug family tripartite tricarboxylate transporter substrate binding protein</fullName>
    </submittedName>
</protein>
<evidence type="ECO:0000313" key="4">
    <source>
        <dbReference type="Proteomes" id="UP001595848"/>
    </source>
</evidence>
<evidence type="ECO:0000313" key="3">
    <source>
        <dbReference type="EMBL" id="MFC4202449.1"/>
    </source>
</evidence>
<evidence type="ECO:0000256" key="2">
    <source>
        <dbReference type="SAM" id="SignalP"/>
    </source>
</evidence>
<gene>
    <name evidence="3" type="ORF">ACFOY1_15950</name>
</gene>
<comment type="caution">
    <text evidence="3">The sequence shown here is derived from an EMBL/GenBank/DDBJ whole genome shotgun (WGS) entry which is preliminary data.</text>
</comment>
<organism evidence="3 4">
    <name type="scientific">Candidimonas humi</name>
    <dbReference type="NCBI Taxonomy" id="683355"/>
    <lineage>
        <taxon>Bacteria</taxon>
        <taxon>Pseudomonadati</taxon>
        <taxon>Pseudomonadota</taxon>
        <taxon>Betaproteobacteria</taxon>
        <taxon>Burkholderiales</taxon>
        <taxon>Alcaligenaceae</taxon>
        <taxon>Candidimonas</taxon>
    </lineage>
</organism>
<dbReference type="CDD" id="cd13578">
    <property type="entry name" value="PBP2_Bug27"/>
    <property type="match status" value="1"/>
</dbReference>
<dbReference type="RefSeq" id="WP_217965894.1">
    <property type="nucleotide sequence ID" value="NZ_JAHTBN010000009.1"/>
</dbReference>
<dbReference type="PANTHER" id="PTHR42928:SF5">
    <property type="entry name" value="BLR1237 PROTEIN"/>
    <property type="match status" value="1"/>
</dbReference>
<reference evidence="4" key="1">
    <citation type="journal article" date="2019" name="Int. J. Syst. Evol. Microbiol.">
        <title>The Global Catalogue of Microorganisms (GCM) 10K type strain sequencing project: providing services to taxonomists for standard genome sequencing and annotation.</title>
        <authorList>
            <consortium name="The Broad Institute Genomics Platform"/>
            <consortium name="The Broad Institute Genome Sequencing Center for Infectious Disease"/>
            <person name="Wu L."/>
            <person name="Ma J."/>
        </authorList>
    </citation>
    <scope>NUCLEOTIDE SEQUENCE [LARGE SCALE GENOMIC DNA]</scope>
    <source>
        <strain evidence="4">LMG 24813</strain>
    </source>
</reference>
<dbReference type="EMBL" id="JBHSBV010000005">
    <property type="protein sequence ID" value="MFC4202449.1"/>
    <property type="molecule type" value="Genomic_DNA"/>
</dbReference>
<evidence type="ECO:0000256" key="1">
    <source>
        <dbReference type="ARBA" id="ARBA00006987"/>
    </source>
</evidence>
<dbReference type="PIRSF" id="PIRSF017082">
    <property type="entry name" value="YflP"/>
    <property type="match status" value="1"/>
</dbReference>
<sequence length="331" mass="34498">MSRIWIRLLVAAALGFVCGVSSAQQASGQQASGYPDKPIRLIVPFAPGGGNDTIARTVGDKLSPLLGQQIVVENRAGAGGTIGAELAAKSAPDGYTLFLGGVGSLAINPSMRKNLKYDPIKDFAPITLLAKSPLVLVVHPKLHVHTVQELIALAKQKPGKINYASNGNGSSSQLAALLFASMAGVNMVHIPYKGLSPALTGLIGGEVPMMFSSVVAILPHIQSGRLIALGVSGTKRLAALPKVPTIAETGLTGYEANSWYGILAPAGTPRAIVLKLNAAIDKVLQMPDVRKRLDSEGAEIVGGSPEQFADYIKQQKQEMGEIVSKAGLSLN</sequence>
<proteinExistence type="inferred from homology"/>
<dbReference type="Proteomes" id="UP001595848">
    <property type="component" value="Unassembled WGS sequence"/>
</dbReference>
<name>A0ABV8P2Z7_9BURK</name>
<accession>A0ABV8P2Z7</accession>
<dbReference type="Pfam" id="PF03401">
    <property type="entry name" value="TctC"/>
    <property type="match status" value="1"/>
</dbReference>
<dbReference type="PANTHER" id="PTHR42928">
    <property type="entry name" value="TRICARBOXYLATE-BINDING PROTEIN"/>
    <property type="match status" value="1"/>
</dbReference>
<feature type="chain" id="PRO_5047106665" evidence="2">
    <location>
        <begin position="24"/>
        <end position="331"/>
    </location>
</feature>
<keyword evidence="4" id="KW-1185">Reference proteome</keyword>